<protein>
    <submittedName>
        <fullName evidence="5">ABC transporter ATP-binding protein</fullName>
    </submittedName>
</protein>
<dbReference type="EMBL" id="DTET01000208">
    <property type="protein sequence ID" value="HGV66964.1"/>
    <property type="molecule type" value="Genomic_DNA"/>
</dbReference>
<dbReference type="InterPro" id="IPR027417">
    <property type="entry name" value="P-loop_NTPase"/>
</dbReference>
<keyword evidence="1" id="KW-0813">Transport</keyword>
<evidence type="ECO:0000256" key="2">
    <source>
        <dbReference type="ARBA" id="ARBA00022741"/>
    </source>
</evidence>
<evidence type="ECO:0000313" key="5">
    <source>
        <dbReference type="EMBL" id="HGV66964.1"/>
    </source>
</evidence>
<dbReference type="AlphaFoldDB" id="A0A7J3QFQ8"/>
<comment type="caution">
    <text evidence="5">The sequence shown here is derived from an EMBL/GenBank/DDBJ whole genome shotgun (WGS) entry which is preliminary data.</text>
</comment>
<keyword evidence="3 5" id="KW-0067">ATP-binding</keyword>
<dbReference type="Gene3D" id="3.40.50.300">
    <property type="entry name" value="P-loop containing nucleotide triphosphate hydrolases"/>
    <property type="match status" value="1"/>
</dbReference>
<keyword evidence="2" id="KW-0547">Nucleotide-binding</keyword>
<dbReference type="PANTHER" id="PTHR43776">
    <property type="entry name" value="TRANSPORT ATP-BINDING PROTEIN"/>
    <property type="match status" value="1"/>
</dbReference>
<reference evidence="5" key="1">
    <citation type="journal article" date="2020" name="mSystems">
        <title>Genome- and Community-Level Interaction Insights into Carbon Utilization and Element Cycling Functions of Hydrothermarchaeota in Hydrothermal Sediment.</title>
        <authorList>
            <person name="Zhou Z."/>
            <person name="Liu Y."/>
            <person name="Xu W."/>
            <person name="Pan J."/>
            <person name="Luo Z.H."/>
            <person name="Li M."/>
        </authorList>
    </citation>
    <scope>NUCLEOTIDE SEQUENCE [LARGE SCALE GENOMIC DNA]</scope>
    <source>
        <strain evidence="5">SpSt-721</strain>
    </source>
</reference>
<dbReference type="InterPro" id="IPR003439">
    <property type="entry name" value="ABC_transporter-like_ATP-bd"/>
</dbReference>
<dbReference type="GO" id="GO:0005524">
    <property type="term" value="F:ATP binding"/>
    <property type="evidence" value="ECO:0007669"/>
    <property type="project" value="UniProtKB-KW"/>
</dbReference>
<evidence type="ECO:0000259" key="4">
    <source>
        <dbReference type="Pfam" id="PF00005"/>
    </source>
</evidence>
<evidence type="ECO:0000256" key="1">
    <source>
        <dbReference type="ARBA" id="ARBA00022448"/>
    </source>
</evidence>
<accession>A0A7J3QFQ8</accession>
<dbReference type="SUPFAM" id="SSF52540">
    <property type="entry name" value="P-loop containing nucleoside triphosphate hydrolases"/>
    <property type="match status" value="1"/>
</dbReference>
<organism evidence="5">
    <name type="scientific">Ignisphaera aggregans</name>
    <dbReference type="NCBI Taxonomy" id="334771"/>
    <lineage>
        <taxon>Archaea</taxon>
        <taxon>Thermoproteota</taxon>
        <taxon>Thermoprotei</taxon>
        <taxon>Desulfurococcales</taxon>
        <taxon>Desulfurococcaceae</taxon>
        <taxon>Ignisphaera</taxon>
    </lineage>
</organism>
<dbReference type="InterPro" id="IPR050319">
    <property type="entry name" value="ABC_transp_ATP-bind"/>
</dbReference>
<evidence type="ECO:0000256" key="3">
    <source>
        <dbReference type="ARBA" id="ARBA00022840"/>
    </source>
</evidence>
<name>A0A7J3QFQ8_9CREN</name>
<gene>
    <name evidence="5" type="ORF">ENV02_04025</name>
</gene>
<feature type="domain" description="ABC transporter" evidence="4">
    <location>
        <begin position="3"/>
        <end position="58"/>
    </location>
</feature>
<proteinExistence type="predicted"/>
<dbReference type="GO" id="GO:0016887">
    <property type="term" value="F:ATP hydrolysis activity"/>
    <property type="evidence" value="ECO:0007669"/>
    <property type="project" value="InterPro"/>
</dbReference>
<sequence length="94" mass="10727">MSKKEAFEEAMKRLAEVSLQALFINKYSHELSGGQKQRVVVTRALITESEFIILDEPKSMLDVSTQVQMLELLKDVKVEKNLTYLFITHNLAVA</sequence>
<dbReference type="Pfam" id="PF00005">
    <property type="entry name" value="ABC_tran"/>
    <property type="match status" value="1"/>
</dbReference>